<sequence length="46" mass="4986">MFPGVATLDETGSATTSMLDKLMTVFPDPSALIHRDRLVVRQAPAQ</sequence>
<proteinExistence type="predicted"/>
<name>A0AAU2AH29_9ACTN</name>
<accession>A0AAU2AH29</accession>
<dbReference type="AlphaFoldDB" id="A0AAU2AH29"/>
<evidence type="ECO:0000313" key="1">
    <source>
        <dbReference type="EMBL" id="WTT23025.1"/>
    </source>
</evidence>
<protein>
    <submittedName>
        <fullName evidence="1">Uncharacterized protein</fullName>
    </submittedName>
</protein>
<gene>
    <name evidence="1" type="ORF">OHA22_49460</name>
</gene>
<organism evidence="1">
    <name type="scientific">Streptomyces sp. NBC_00093</name>
    <dbReference type="NCBI Taxonomy" id="2975649"/>
    <lineage>
        <taxon>Bacteria</taxon>
        <taxon>Bacillati</taxon>
        <taxon>Actinomycetota</taxon>
        <taxon>Actinomycetes</taxon>
        <taxon>Kitasatosporales</taxon>
        <taxon>Streptomycetaceae</taxon>
        <taxon>Streptomyces</taxon>
    </lineage>
</organism>
<reference evidence="1" key="1">
    <citation type="submission" date="2022-10" db="EMBL/GenBank/DDBJ databases">
        <title>The complete genomes of actinobacterial strains from the NBC collection.</title>
        <authorList>
            <person name="Joergensen T.S."/>
            <person name="Alvarez Arevalo M."/>
            <person name="Sterndorff E.B."/>
            <person name="Faurdal D."/>
            <person name="Vuksanovic O."/>
            <person name="Mourched A.-S."/>
            <person name="Charusanti P."/>
            <person name="Shaw S."/>
            <person name="Blin K."/>
            <person name="Weber T."/>
        </authorList>
    </citation>
    <scope>NUCLEOTIDE SEQUENCE</scope>
    <source>
        <strain evidence="1">NBC_00093</strain>
    </source>
</reference>
<dbReference type="EMBL" id="CP108222">
    <property type="protein sequence ID" value="WTT23025.1"/>
    <property type="molecule type" value="Genomic_DNA"/>
</dbReference>